<feature type="region of interest" description="Disordered" evidence="1">
    <location>
        <begin position="57"/>
        <end position="122"/>
    </location>
</feature>
<reference evidence="2" key="1">
    <citation type="submission" date="2020-05" db="EMBL/GenBank/DDBJ databases">
        <title>Mycena genomes resolve the evolution of fungal bioluminescence.</title>
        <authorList>
            <person name="Tsai I.J."/>
        </authorList>
    </citation>
    <scope>NUCLEOTIDE SEQUENCE</scope>
    <source>
        <strain evidence="2">110903Hualien_Pintung</strain>
    </source>
</reference>
<evidence type="ECO:0000256" key="1">
    <source>
        <dbReference type="SAM" id="MobiDB-lite"/>
    </source>
</evidence>
<feature type="region of interest" description="Disordered" evidence="1">
    <location>
        <begin position="10"/>
        <end position="43"/>
    </location>
</feature>
<gene>
    <name evidence="2" type="ORF">HMN09_00307800</name>
</gene>
<feature type="compositionally biased region" description="Acidic residues" evidence="1">
    <location>
        <begin position="85"/>
        <end position="95"/>
    </location>
</feature>
<proteinExistence type="predicted"/>
<protein>
    <submittedName>
        <fullName evidence="2">Uncharacterized protein</fullName>
    </submittedName>
</protein>
<dbReference type="EMBL" id="JACAZE010000004">
    <property type="protein sequence ID" value="KAF7318007.1"/>
    <property type="molecule type" value="Genomic_DNA"/>
</dbReference>
<evidence type="ECO:0000313" key="3">
    <source>
        <dbReference type="Proteomes" id="UP000613580"/>
    </source>
</evidence>
<accession>A0A8H6TJU1</accession>
<dbReference type="Proteomes" id="UP000613580">
    <property type="component" value="Unassembled WGS sequence"/>
</dbReference>
<sequence length="217" mass="24523">MPILHRLQEKALAAQQADDTASSGTASTKEPTPPVVDPQSSNELEIFAGHTRIVPSSALLEQQRRKRARSLTRESGWPPTPDPSQWDEDDGESEQEQSLPSGPDFRRSRRSSDPGRGWQLLRPADAGGWSAFGSATVLYPTAQQSAYPQHQRYRYGVTLQPQWSADSQYLQTQYLPPEQLSPQYPEQGYYGVEYVQDAPMEVQSTWMEYQGGRFYNR</sequence>
<dbReference type="AlphaFoldDB" id="A0A8H6TJU1"/>
<name>A0A8H6TJU1_MYCCL</name>
<feature type="compositionally biased region" description="Basic and acidic residues" evidence="1">
    <location>
        <begin position="104"/>
        <end position="113"/>
    </location>
</feature>
<organism evidence="2 3">
    <name type="scientific">Mycena chlorophos</name>
    <name type="common">Agaric fungus</name>
    <name type="synonym">Agaricus chlorophos</name>
    <dbReference type="NCBI Taxonomy" id="658473"/>
    <lineage>
        <taxon>Eukaryota</taxon>
        <taxon>Fungi</taxon>
        <taxon>Dikarya</taxon>
        <taxon>Basidiomycota</taxon>
        <taxon>Agaricomycotina</taxon>
        <taxon>Agaricomycetes</taxon>
        <taxon>Agaricomycetidae</taxon>
        <taxon>Agaricales</taxon>
        <taxon>Marasmiineae</taxon>
        <taxon>Mycenaceae</taxon>
        <taxon>Mycena</taxon>
    </lineage>
</organism>
<keyword evidence="3" id="KW-1185">Reference proteome</keyword>
<feature type="compositionally biased region" description="Polar residues" evidence="1">
    <location>
        <begin position="17"/>
        <end position="30"/>
    </location>
</feature>
<evidence type="ECO:0000313" key="2">
    <source>
        <dbReference type="EMBL" id="KAF7318007.1"/>
    </source>
</evidence>
<comment type="caution">
    <text evidence="2">The sequence shown here is derived from an EMBL/GenBank/DDBJ whole genome shotgun (WGS) entry which is preliminary data.</text>
</comment>